<dbReference type="STRING" id="157910.SAMN05445850_4745"/>
<dbReference type="SUPFAM" id="SSF53649">
    <property type="entry name" value="Alkaline phosphatase-like"/>
    <property type="match status" value="1"/>
</dbReference>
<dbReference type="Gene3D" id="3.40.720.10">
    <property type="entry name" value="Alkaline Phosphatase, subunit A"/>
    <property type="match status" value="1"/>
</dbReference>
<dbReference type="Proteomes" id="UP000199365">
    <property type="component" value="Unassembled WGS sequence"/>
</dbReference>
<dbReference type="InterPro" id="IPR006311">
    <property type="entry name" value="TAT_signal"/>
</dbReference>
<dbReference type="GO" id="GO:0004065">
    <property type="term" value="F:arylsulfatase activity"/>
    <property type="evidence" value="ECO:0007669"/>
    <property type="project" value="TreeGrafter"/>
</dbReference>
<dbReference type="PANTHER" id="PTHR46615">
    <property type="entry name" value="ARYLSULFATASE K"/>
    <property type="match status" value="1"/>
</dbReference>
<dbReference type="AlphaFoldDB" id="A0A1H1JFR1"/>
<reference evidence="3" key="1">
    <citation type="submission" date="2016-10" db="EMBL/GenBank/DDBJ databases">
        <authorList>
            <person name="Varghese N."/>
            <person name="Submissions S."/>
        </authorList>
    </citation>
    <scope>NUCLEOTIDE SEQUENCE [LARGE SCALE GENOMIC DNA]</scope>
    <source>
        <strain evidence="3">DUS833</strain>
    </source>
</reference>
<dbReference type="EMBL" id="FNKX01000002">
    <property type="protein sequence ID" value="SDR48743.1"/>
    <property type="molecule type" value="Genomic_DNA"/>
</dbReference>
<name>A0A1H1JFR1_9BURK</name>
<accession>A0A1H1JFR1</accession>
<evidence type="ECO:0000259" key="1">
    <source>
        <dbReference type="Pfam" id="PF00884"/>
    </source>
</evidence>
<protein>
    <submittedName>
        <fullName evidence="2">Arylsulfatase</fullName>
    </submittedName>
</protein>
<sequence>MNLHRRQLLIGAGIAVAGAMIGARALGKAKRPRAHFGARRARQPNILLVVTDQERHGSLLPQGLHLPHRDRLYERAMRFSGMNGVTGLCSMARGNIYTGLHYQYNGVYENVPVPFAHDLYKSVPTLGTMLQDAGYETAYFGKWHLSHLPSQPVGTDRMRALLASYGFAISDQDREFDGALAGFDADRGIAEKAAQFIGSRRNARQPWFAAVNFVNPHDIMYFLATQRQFETYVQLPIGGVSLKPAPDDPLFRQNLGFDLPANFGKDADSGRVSAHKLFELDYDMGLGRIPLDDRDAWRNYQNYYFNCLRDVDRNIGIVYDALDASGGWNDTVVVFVSDHGELSGAHALRGKGNVIYRENCCLPFAVWHPDMPAGGDTAALASHIDIAPTLLSFAGINEVERRAAYPQLQGVDLSEAIHASDRGTTGSGRKGVLYQWDSRIYGVPPQAIQEVTSAHGALSRTLFMTKGLLLESMKTRSGMRGVFDGRYKFARYFRPTEHNTPRSFAELVRFNDLELYDTLADPLEQTNLAARPGNEALLWKMAMLCNELIALEIGEDRAQMLPGPQLLWNVG</sequence>
<dbReference type="InterPro" id="IPR051849">
    <property type="entry name" value="GAG-degrading_sulfatase"/>
</dbReference>
<dbReference type="Pfam" id="PF00884">
    <property type="entry name" value="Sulfatase"/>
    <property type="match status" value="1"/>
</dbReference>
<dbReference type="InterPro" id="IPR017850">
    <property type="entry name" value="Alkaline_phosphatase_core_sf"/>
</dbReference>
<dbReference type="CDD" id="cd16035">
    <property type="entry name" value="sulfatase_like"/>
    <property type="match status" value="1"/>
</dbReference>
<dbReference type="RefSeq" id="WP_090807347.1">
    <property type="nucleotide sequence ID" value="NZ_FNKX01000002.1"/>
</dbReference>
<dbReference type="PANTHER" id="PTHR46615:SF1">
    <property type="entry name" value="ARYLSULFATASE K"/>
    <property type="match status" value="1"/>
</dbReference>
<feature type="domain" description="Sulfatase N-terminal" evidence="1">
    <location>
        <begin position="44"/>
        <end position="396"/>
    </location>
</feature>
<evidence type="ECO:0000313" key="3">
    <source>
        <dbReference type="Proteomes" id="UP000199365"/>
    </source>
</evidence>
<dbReference type="PROSITE" id="PS51318">
    <property type="entry name" value="TAT"/>
    <property type="match status" value="1"/>
</dbReference>
<dbReference type="GO" id="GO:0015024">
    <property type="term" value="F:glucuronate-2-sulfatase activity"/>
    <property type="evidence" value="ECO:0007669"/>
    <property type="project" value="TreeGrafter"/>
</dbReference>
<organism evidence="2 3">
    <name type="scientific">Paraburkholderia tuberum</name>
    <dbReference type="NCBI Taxonomy" id="157910"/>
    <lineage>
        <taxon>Bacteria</taxon>
        <taxon>Pseudomonadati</taxon>
        <taxon>Pseudomonadota</taxon>
        <taxon>Betaproteobacteria</taxon>
        <taxon>Burkholderiales</taxon>
        <taxon>Burkholderiaceae</taxon>
        <taxon>Paraburkholderia</taxon>
    </lineage>
</organism>
<proteinExistence type="predicted"/>
<dbReference type="InterPro" id="IPR000917">
    <property type="entry name" value="Sulfatase_N"/>
</dbReference>
<gene>
    <name evidence="2" type="ORF">SAMN05445850_4745</name>
</gene>
<evidence type="ECO:0000313" key="2">
    <source>
        <dbReference type="EMBL" id="SDR48743.1"/>
    </source>
</evidence>
<keyword evidence="3" id="KW-1185">Reference proteome</keyword>